<keyword evidence="9 17" id="KW-0274">FAD</keyword>
<proteinExistence type="inferred from homology"/>
<evidence type="ECO:0000256" key="4">
    <source>
        <dbReference type="ARBA" id="ARBA00011802"/>
    </source>
</evidence>
<gene>
    <name evidence="21" type="ORF">HYPBUDRAFT_7211</name>
</gene>
<evidence type="ECO:0000256" key="19">
    <source>
        <dbReference type="SAM" id="MobiDB-lite"/>
    </source>
</evidence>
<dbReference type="SUPFAM" id="SSF110019">
    <property type="entry name" value="ERO1-like"/>
    <property type="match status" value="1"/>
</dbReference>
<feature type="binding site" evidence="17">
    <location>
        <position position="165"/>
    </location>
    <ligand>
        <name>FAD</name>
        <dbReference type="ChEBI" id="CHEBI:57692"/>
    </ligand>
</feature>
<evidence type="ECO:0000313" key="22">
    <source>
        <dbReference type="Proteomes" id="UP000095085"/>
    </source>
</evidence>
<feature type="chain" id="PRO_5009162242" evidence="20">
    <location>
        <begin position="19"/>
        <end position="565"/>
    </location>
</feature>
<evidence type="ECO:0000256" key="7">
    <source>
        <dbReference type="ARBA" id="ARBA00022729"/>
    </source>
</evidence>
<dbReference type="GO" id="GO:0071949">
    <property type="term" value="F:FAD binding"/>
    <property type="evidence" value="ECO:0007669"/>
    <property type="project" value="InterPro"/>
</dbReference>
<feature type="binding site" evidence="17">
    <location>
        <position position="246"/>
    </location>
    <ligand>
        <name>FAD</name>
        <dbReference type="ChEBI" id="CHEBI:57692"/>
    </ligand>
</feature>
<keyword evidence="10" id="KW-0249">Electron transport</keyword>
<evidence type="ECO:0000256" key="14">
    <source>
        <dbReference type="ARBA" id="ARBA00023180"/>
    </source>
</evidence>
<keyword evidence="5" id="KW-0813">Transport</keyword>
<evidence type="ECO:0000256" key="3">
    <source>
        <dbReference type="ARBA" id="ARBA00008277"/>
    </source>
</evidence>
<keyword evidence="7 20" id="KW-0732">Signal</keyword>
<evidence type="ECO:0000313" key="21">
    <source>
        <dbReference type="EMBL" id="ODV65868.1"/>
    </source>
</evidence>
<feature type="active site" description="Nucleophile" evidence="16">
    <location>
        <position position="352"/>
    </location>
</feature>
<feature type="binding site" evidence="17">
    <location>
        <position position="214"/>
    </location>
    <ligand>
        <name>FAD</name>
        <dbReference type="ChEBI" id="CHEBI:57692"/>
    </ligand>
</feature>
<comment type="subcellular location">
    <subcellularLocation>
        <location evidence="2">Endoplasmic reticulum membrane</location>
        <topology evidence="2">Peripheral membrane protein</topology>
        <orientation evidence="2">Lumenal side</orientation>
    </subcellularLocation>
</comment>
<evidence type="ECO:0000256" key="10">
    <source>
        <dbReference type="ARBA" id="ARBA00022982"/>
    </source>
</evidence>
<keyword evidence="6" id="KW-0285">Flavoprotein</keyword>
<evidence type="ECO:0000256" key="5">
    <source>
        <dbReference type="ARBA" id="ARBA00022448"/>
    </source>
</evidence>
<keyword evidence="11" id="KW-0560">Oxidoreductase</keyword>
<keyword evidence="22" id="KW-1185">Reference proteome</keyword>
<evidence type="ECO:0000256" key="2">
    <source>
        <dbReference type="ARBA" id="ARBA00004367"/>
    </source>
</evidence>
<comment type="cofactor">
    <cofactor evidence="1 17">
        <name>FAD</name>
        <dbReference type="ChEBI" id="CHEBI:57692"/>
    </cofactor>
</comment>
<evidence type="ECO:0000256" key="15">
    <source>
        <dbReference type="ARBA" id="ARBA00023284"/>
    </source>
</evidence>
<evidence type="ECO:0000256" key="17">
    <source>
        <dbReference type="PIRSR" id="PIRSR017205-2"/>
    </source>
</evidence>
<dbReference type="GO" id="GO:0015035">
    <property type="term" value="F:protein-disulfide reductase activity"/>
    <property type="evidence" value="ECO:0007669"/>
    <property type="project" value="InterPro"/>
</dbReference>
<keyword evidence="15" id="KW-0676">Redox-active center</keyword>
<keyword evidence="13 18" id="KW-1015">Disulfide bond</keyword>
<evidence type="ECO:0000256" key="16">
    <source>
        <dbReference type="PIRSR" id="PIRSR017205-1"/>
    </source>
</evidence>
<keyword evidence="8" id="KW-0256">Endoplasmic reticulum</keyword>
<evidence type="ECO:0000256" key="6">
    <source>
        <dbReference type="ARBA" id="ARBA00022630"/>
    </source>
</evidence>
<evidence type="ECO:0000256" key="8">
    <source>
        <dbReference type="ARBA" id="ARBA00022824"/>
    </source>
</evidence>
<dbReference type="GO" id="GO:0005789">
    <property type="term" value="C:endoplasmic reticulum membrane"/>
    <property type="evidence" value="ECO:0007669"/>
    <property type="project" value="UniProtKB-SubCell"/>
</dbReference>
<comment type="subunit">
    <text evidence="4">May function both as a monomer and a homodimer.</text>
</comment>
<evidence type="ECO:0000256" key="18">
    <source>
        <dbReference type="PIRSR" id="PIRSR017205-3"/>
    </source>
</evidence>
<dbReference type="GO" id="GO:0034975">
    <property type="term" value="P:protein folding in endoplasmic reticulum"/>
    <property type="evidence" value="ECO:0007669"/>
    <property type="project" value="EnsemblFungi"/>
</dbReference>
<dbReference type="InterPro" id="IPR007266">
    <property type="entry name" value="Ero1"/>
</dbReference>
<reference evidence="22" key="1">
    <citation type="submission" date="2016-05" db="EMBL/GenBank/DDBJ databases">
        <title>Comparative genomics of biotechnologically important yeasts.</title>
        <authorList>
            <consortium name="DOE Joint Genome Institute"/>
            <person name="Riley R."/>
            <person name="Haridas S."/>
            <person name="Wolfe K.H."/>
            <person name="Lopes M.R."/>
            <person name="Hittinger C.T."/>
            <person name="Goker M."/>
            <person name="Salamov A."/>
            <person name="Wisecaver J."/>
            <person name="Long T.M."/>
            <person name="Aerts A.L."/>
            <person name="Barry K."/>
            <person name="Choi C."/>
            <person name="Clum A."/>
            <person name="Coughlan A.Y."/>
            <person name="Deshpande S."/>
            <person name="Douglass A.P."/>
            <person name="Hanson S.J."/>
            <person name="Klenk H.-P."/>
            <person name="Labutti K."/>
            <person name="Lapidus A."/>
            <person name="Lindquist E."/>
            <person name="Lipzen A."/>
            <person name="Meier-Kolthoff J.P."/>
            <person name="Ohm R.A."/>
            <person name="Otillar R.P."/>
            <person name="Pangilinan J."/>
            <person name="Peng Y."/>
            <person name="Rokas A."/>
            <person name="Rosa C.A."/>
            <person name="Scheuner C."/>
            <person name="Sibirny A.A."/>
            <person name="Slot J.C."/>
            <person name="Stielow J.B."/>
            <person name="Sun H."/>
            <person name="Kurtzman C.P."/>
            <person name="Blackwell M."/>
            <person name="Grigoriev I.V."/>
            <person name="Jeffries T.W."/>
        </authorList>
    </citation>
    <scope>NUCLEOTIDE SEQUENCE [LARGE SCALE GENOMIC DNA]</scope>
    <source>
        <strain evidence="22">NRRL Y-1933</strain>
    </source>
</reference>
<dbReference type="RefSeq" id="XP_020074935.1">
    <property type="nucleotide sequence ID" value="XM_020223642.1"/>
</dbReference>
<feature type="signal peptide" evidence="20">
    <location>
        <begin position="1"/>
        <end position="18"/>
    </location>
</feature>
<feature type="disulfide bond" description="Redox-active" evidence="18">
    <location>
        <begin position="349"/>
        <end position="352"/>
    </location>
</feature>
<sequence>MRIFWSFLIFVQIAFVLAISPDSSLASKFTPFDSPDFCSQIITPTCNTTFSYIDELNKQVRPILTKLIHTPFFKYFKLDLDKQCKFWNAQHFCATENCAVEILPSYNWSEVDDDLRPSKLGEINRATSSVESMETSAQTCEDLDYCHIDDDHHCVYVNLLDNPERFTGYGGSQSFDVWKAIYSENCFPNTNPMSMTKDEPEQCIEKNLFYRLISGLHASIAVHLSNEYLDPNTGEFYPNLKIFMERVGKFNDRLSNIYFNYALVSQAIVKLNELISIPQFINQGEGDEKQFFSDTNYNELFDSVLPSLSESILFNTSTLFNPDIVSPDLKNEFRSRFKNVSAIMDCVGCDRCRMWGKLQTIGYGTSLKILFELEDPKNKHLLKFRRIELVALFNTFDRLSKSIEAINRFKNMYSKHLDDVSKGLAKPGEYEEPQKDKGFGFPFMAGSTTQEPSNSKKQPQSTPKKPESPLDKIKSNKKSSDSSVYNEFAIGIKETFRALRFIYDSYVGFPRICFQYLSVYLNGWWNVFIGKEEYVGTYNDQGFFGNTIDDNDEIAYSKKVVNPLD</sequence>
<evidence type="ECO:0000256" key="9">
    <source>
        <dbReference type="ARBA" id="ARBA00022827"/>
    </source>
</evidence>
<feature type="disulfide bond" description="Redox-active" evidence="18">
    <location>
        <begin position="93"/>
        <end position="98"/>
    </location>
</feature>
<dbReference type="GO" id="GO:0016972">
    <property type="term" value="F:thiol oxidase activity"/>
    <property type="evidence" value="ECO:0007669"/>
    <property type="project" value="EnsemblFungi"/>
</dbReference>
<keyword evidence="12" id="KW-0472">Membrane</keyword>
<feature type="binding site" evidence="17">
    <location>
        <position position="167"/>
    </location>
    <ligand>
        <name>FAD</name>
        <dbReference type="ChEBI" id="CHEBI:57692"/>
    </ligand>
</feature>
<dbReference type="EMBL" id="KV454543">
    <property type="protein sequence ID" value="ODV65868.1"/>
    <property type="molecule type" value="Genomic_DNA"/>
</dbReference>
<organism evidence="21 22">
    <name type="scientific">Hyphopichia burtonii NRRL Y-1933</name>
    <dbReference type="NCBI Taxonomy" id="984485"/>
    <lineage>
        <taxon>Eukaryota</taxon>
        <taxon>Fungi</taxon>
        <taxon>Dikarya</taxon>
        <taxon>Ascomycota</taxon>
        <taxon>Saccharomycotina</taxon>
        <taxon>Pichiomycetes</taxon>
        <taxon>Debaryomycetaceae</taxon>
        <taxon>Hyphopichia</taxon>
    </lineage>
</organism>
<feature type="compositionally biased region" description="Low complexity" evidence="19">
    <location>
        <begin position="452"/>
        <end position="463"/>
    </location>
</feature>
<evidence type="ECO:0000256" key="11">
    <source>
        <dbReference type="ARBA" id="ARBA00023002"/>
    </source>
</evidence>
<evidence type="ECO:0000256" key="1">
    <source>
        <dbReference type="ARBA" id="ARBA00001974"/>
    </source>
</evidence>
<evidence type="ECO:0000256" key="13">
    <source>
        <dbReference type="ARBA" id="ARBA00023157"/>
    </source>
</evidence>
<dbReference type="PIRSF" id="PIRSF017205">
    <property type="entry name" value="ERO1"/>
    <property type="match status" value="1"/>
</dbReference>
<feature type="binding site" evidence="17">
    <location>
        <position position="217"/>
    </location>
    <ligand>
        <name>FAD</name>
        <dbReference type="ChEBI" id="CHEBI:57692"/>
    </ligand>
</feature>
<dbReference type="GeneID" id="30998191"/>
<dbReference type="PANTHER" id="PTHR12613">
    <property type="entry name" value="ERO1-RELATED"/>
    <property type="match status" value="1"/>
</dbReference>
<evidence type="ECO:0000256" key="20">
    <source>
        <dbReference type="SAM" id="SignalP"/>
    </source>
</evidence>
<dbReference type="Proteomes" id="UP000095085">
    <property type="component" value="Unassembled WGS sequence"/>
</dbReference>
<evidence type="ECO:0000256" key="12">
    <source>
        <dbReference type="ARBA" id="ARBA00023136"/>
    </source>
</evidence>
<accession>A0A1E4RF33</accession>
<feature type="binding site" evidence="17">
    <location>
        <position position="178"/>
    </location>
    <ligand>
        <name>FAD</name>
        <dbReference type="ChEBI" id="CHEBI:57692"/>
    </ligand>
</feature>
<dbReference type="OrthoDB" id="269384at2759"/>
<feature type="active site" description="Nucleophile" evidence="16">
    <location>
        <position position="349"/>
    </location>
</feature>
<feature type="region of interest" description="Disordered" evidence="19">
    <location>
        <begin position="447"/>
        <end position="478"/>
    </location>
</feature>
<comment type="similarity">
    <text evidence="3">Belongs to the EROs family.</text>
</comment>
<name>A0A1E4RF33_9ASCO</name>
<protein>
    <submittedName>
        <fullName evidence="21">Endoplasmic oxidoreductin</fullName>
    </submittedName>
</protein>
<dbReference type="AlphaFoldDB" id="A0A1E4RF33"/>
<dbReference type="STRING" id="984485.A0A1E4RF33"/>
<keyword evidence="14" id="KW-0325">Glycoprotein</keyword>
<feature type="compositionally biased region" description="Basic and acidic residues" evidence="19">
    <location>
        <begin position="464"/>
        <end position="478"/>
    </location>
</feature>
<dbReference type="InterPro" id="IPR037192">
    <property type="entry name" value="ERO1-like_sf"/>
</dbReference>
<dbReference type="Pfam" id="PF04137">
    <property type="entry name" value="ERO1"/>
    <property type="match status" value="1"/>
</dbReference>
<dbReference type="PANTHER" id="PTHR12613:SF0">
    <property type="entry name" value="ERO1-LIKE PROTEIN"/>
    <property type="match status" value="1"/>
</dbReference>